<keyword evidence="3 4" id="KW-0862">Zinc</keyword>
<dbReference type="RefSeq" id="WP_266051789.1">
    <property type="nucleotide sequence ID" value="NZ_JAPFQO010000003.1"/>
</dbReference>
<sequence length="113" mass="12684">MHELSIALSIVETAEEEVRNAGGRQVEEIVLEIGDLAGVEQDALDFAWKEAVKETVLEQAKCVIENKAGKARCLNCQYEFALTYIYDICPSCSDFRKELMQGKEIKIKSITII</sequence>
<comment type="function">
    <text evidence="4">Involved in the maturation of [NiFe] hydrogenases. Required for nickel insertion into the metal center of the hydrogenase.</text>
</comment>
<organism evidence="5 6">
    <name type="scientific">Pontibacter anaerobius</name>
    <dbReference type="NCBI Taxonomy" id="2993940"/>
    <lineage>
        <taxon>Bacteria</taxon>
        <taxon>Pseudomonadati</taxon>
        <taxon>Bacteroidota</taxon>
        <taxon>Cytophagia</taxon>
        <taxon>Cytophagales</taxon>
        <taxon>Hymenobacteraceae</taxon>
        <taxon>Pontibacter</taxon>
    </lineage>
</organism>
<dbReference type="Gene3D" id="3.30.2320.80">
    <property type="match status" value="1"/>
</dbReference>
<feature type="binding site" evidence="4">
    <location>
        <position position="76"/>
    </location>
    <ligand>
        <name>Zn(2+)</name>
        <dbReference type="ChEBI" id="CHEBI:29105"/>
    </ligand>
</feature>
<gene>
    <name evidence="4 5" type="primary">hypA</name>
    <name evidence="5" type="ORF">OO017_07220</name>
</gene>
<evidence type="ECO:0000256" key="4">
    <source>
        <dbReference type="HAMAP-Rule" id="MF_00213"/>
    </source>
</evidence>
<evidence type="ECO:0000256" key="2">
    <source>
        <dbReference type="ARBA" id="ARBA00022723"/>
    </source>
</evidence>
<feature type="binding site" evidence="4">
    <location>
        <position position="92"/>
    </location>
    <ligand>
        <name>Zn(2+)</name>
        <dbReference type="ChEBI" id="CHEBI:29105"/>
    </ligand>
</feature>
<dbReference type="Proteomes" id="UP001207228">
    <property type="component" value="Unassembled WGS sequence"/>
</dbReference>
<dbReference type="PANTHER" id="PTHR34535:SF3">
    <property type="entry name" value="HYDROGENASE MATURATION FACTOR HYPA"/>
    <property type="match status" value="1"/>
</dbReference>
<comment type="caution">
    <text evidence="5">The sequence shown here is derived from an EMBL/GenBank/DDBJ whole genome shotgun (WGS) entry which is preliminary data.</text>
</comment>
<comment type="similarity">
    <text evidence="4">Belongs to the HypA/HybF family.</text>
</comment>
<keyword evidence="6" id="KW-1185">Reference proteome</keyword>
<keyword evidence="1 4" id="KW-0533">Nickel</keyword>
<evidence type="ECO:0000256" key="3">
    <source>
        <dbReference type="ARBA" id="ARBA00022833"/>
    </source>
</evidence>
<evidence type="ECO:0000256" key="1">
    <source>
        <dbReference type="ARBA" id="ARBA00022596"/>
    </source>
</evidence>
<dbReference type="PANTHER" id="PTHR34535">
    <property type="entry name" value="HYDROGENASE MATURATION FACTOR HYPA"/>
    <property type="match status" value="1"/>
</dbReference>
<dbReference type="Pfam" id="PF01155">
    <property type="entry name" value="HypA"/>
    <property type="match status" value="1"/>
</dbReference>
<reference evidence="5 6" key="1">
    <citation type="submission" date="2022-11" db="EMBL/GenBank/DDBJ databases">
        <title>The characterization of three novel Bacteroidetes species and genomic analysis of their roles in tidal elemental geochemical cycles.</title>
        <authorList>
            <person name="Ma K.-J."/>
        </authorList>
    </citation>
    <scope>NUCLEOTIDE SEQUENCE [LARGE SCALE GENOMIC DNA]</scope>
    <source>
        <strain evidence="5 6">M82</strain>
    </source>
</reference>
<dbReference type="InterPro" id="IPR000688">
    <property type="entry name" value="HypA/HybF"/>
</dbReference>
<accession>A0ABT3RDP5</accession>
<evidence type="ECO:0000313" key="5">
    <source>
        <dbReference type="EMBL" id="MCX2739729.1"/>
    </source>
</evidence>
<dbReference type="HAMAP" id="MF_00213">
    <property type="entry name" value="HypA_HybF"/>
    <property type="match status" value="1"/>
</dbReference>
<name>A0ABT3RDP5_9BACT</name>
<dbReference type="NCBIfam" id="TIGR00100">
    <property type="entry name" value="hypA"/>
    <property type="match status" value="1"/>
</dbReference>
<protein>
    <recommendedName>
        <fullName evidence="4">Hydrogenase maturation factor HypA</fullName>
    </recommendedName>
</protein>
<feature type="binding site" evidence="4">
    <location>
        <position position="73"/>
    </location>
    <ligand>
        <name>Zn(2+)</name>
        <dbReference type="ChEBI" id="CHEBI:29105"/>
    </ligand>
</feature>
<feature type="binding site" evidence="4">
    <location>
        <position position="89"/>
    </location>
    <ligand>
        <name>Zn(2+)</name>
        <dbReference type="ChEBI" id="CHEBI:29105"/>
    </ligand>
</feature>
<keyword evidence="2 4" id="KW-0479">Metal-binding</keyword>
<dbReference type="EMBL" id="JAPFQO010000003">
    <property type="protein sequence ID" value="MCX2739729.1"/>
    <property type="molecule type" value="Genomic_DNA"/>
</dbReference>
<evidence type="ECO:0000313" key="6">
    <source>
        <dbReference type="Proteomes" id="UP001207228"/>
    </source>
</evidence>
<dbReference type="PIRSF" id="PIRSF004761">
    <property type="entry name" value="Hydrgn_mat_HypA"/>
    <property type="match status" value="1"/>
</dbReference>
<feature type="binding site" evidence="4">
    <location>
        <position position="2"/>
    </location>
    <ligand>
        <name>Ni(2+)</name>
        <dbReference type="ChEBI" id="CHEBI:49786"/>
    </ligand>
</feature>
<proteinExistence type="inferred from homology"/>